<dbReference type="Proteomes" id="UP001469365">
    <property type="component" value="Unassembled WGS sequence"/>
</dbReference>
<dbReference type="Pfam" id="PF05504">
    <property type="entry name" value="Spore_GerAC"/>
    <property type="match status" value="1"/>
</dbReference>
<evidence type="ECO:0000256" key="6">
    <source>
        <dbReference type="ARBA" id="ARBA00023139"/>
    </source>
</evidence>
<dbReference type="Pfam" id="PF25198">
    <property type="entry name" value="Spore_GerAC_N"/>
    <property type="match status" value="1"/>
</dbReference>
<keyword evidence="5" id="KW-0472">Membrane</keyword>
<dbReference type="EMBL" id="JBBPCC010000025">
    <property type="protein sequence ID" value="MEK8132030.1"/>
    <property type="molecule type" value="Genomic_DNA"/>
</dbReference>
<evidence type="ECO:0000256" key="3">
    <source>
        <dbReference type="ARBA" id="ARBA00022544"/>
    </source>
</evidence>
<name>A0ABU9DVC1_9BACL</name>
<keyword evidence="7" id="KW-0449">Lipoprotein</keyword>
<dbReference type="InterPro" id="IPR057336">
    <property type="entry name" value="GerAC_N"/>
</dbReference>
<keyword evidence="6" id="KW-0564">Palmitate</keyword>
<keyword evidence="4" id="KW-0732">Signal</keyword>
<keyword evidence="3" id="KW-0309">Germination</keyword>
<proteinExistence type="inferred from homology"/>
<protein>
    <submittedName>
        <fullName evidence="10">Ger(X)C family spore germination protein</fullName>
    </submittedName>
</protein>
<evidence type="ECO:0000256" key="1">
    <source>
        <dbReference type="ARBA" id="ARBA00004635"/>
    </source>
</evidence>
<dbReference type="InterPro" id="IPR008844">
    <property type="entry name" value="Spore_GerAC-like"/>
</dbReference>
<evidence type="ECO:0000313" key="11">
    <source>
        <dbReference type="Proteomes" id="UP001469365"/>
    </source>
</evidence>
<evidence type="ECO:0000256" key="4">
    <source>
        <dbReference type="ARBA" id="ARBA00022729"/>
    </source>
</evidence>
<dbReference type="Gene3D" id="3.30.300.210">
    <property type="entry name" value="Nutrient germinant receptor protein C, domain 3"/>
    <property type="match status" value="1"/>
</dbReference>
<sequence length="365" mass="41262">MRSLRCLPLLCCLILMLTGCGYKDIDKRFFVVSIGLDKPQTDGKKIGVLLKLAVPSADSRAGKSAFMIVREDGDSIAEAVRLLKSQVDKELDFSHAKMIVVGEAIASTSIREWIDWLIRRRDIQMIAWMGIGRPDAASVLSTSPVSERLPSNTLFLTFGETGTETSYVVSEYLFDFRKRLYERGLDPILPIIESSSDGKLFRVNQAAVFDKNRQKLVLSAEETRMYNILSNRAERAESQVSTRKNRFYVDIDVARTRYRFGQADAPKPQIIVEMDLEGTIEEAQTPLSSEKLDLYRKDAEASIRKEALHLLKLLQKEGLDPLGLGLMYRGRSFSPQDWSNWQAIYPVVDFDVRVHVTLQGTGSLR</sequence>
<dbReference type="PANTHER" id="PTHR35789">
    <property type="entry name" value="SPORE GERMINATION PROTEIN B3"/>
    <property type="match status" value="1"/>
</dbReference>
<comment type="caution">
    <text evidence="10">The sequence shown here is derived from an EMBL/GenBank/DDBJ whole genome shotgun (WGS) entry which is preliminary data.</text>
</comment>
<organism evidence="10 11">
    <name type="scientific">Paenibacillus filicis</name>
    <dbReference type="NCBI Taxonomy" id="669464"/>
    <lineage>
        <taxon>Bacteria</taxon>
        <taxon>Bacillati</taxon>
        <taxon>Bacillota</taxon>
        <taxon>Bacilli</taxon>
        <taxon>Bacillales</taxon>
        <taxon>Paenibacillaceae</taxon>
        <taxon>Paenibacillus</taxon>
    </lineage>
</organism>
<evidence type="ECO:0000259" key="9">
    <source>
        <dbReference type="Pfam" id="PF25198"/>
    </source>
</evidence>
<comment type="similarity">
    <text evidence="2">Belongs to the GerABKC lipoprotein family.</text>
</comment>
<keyword evidence="11" id="KW-1185">Reference proteome</keyword>
<evidence type="ECO:0000313" key="10">
    <source>
        <dbReference type="EMBL" id="MEK8132030.1"/>
    </source>
</evidence>
<gene>
    <name evidence="10" type="ORF">WMW72_29385</name>
</gene>
<comment type="subcellular location">
    <subcellularLocation>
        <location evidence="1">Membrane</location>
        <topology evidence="1">Lipid-anchor</topology>
    </subcellularLocation>
</comment>
<dbReference type="PROSITE" id="PS51257">
    <property type="entry name" value="PROKAR_LIPOPROTEIN"/>
    <property type="match status" value="1"/>
</dbReference>
<reference evidence="10 11" key="1">
    <citation type="submission" date="2024-04" db="EMBL/GenBank/DDBJ databases">
        <title>draft genome sequnece of Paenibacillus filicis.</title>
        <authorList>
            <person name="Kim D.-U."/>
        </authorList>
    </citation>
    <scope>NUCLEOTIDE SEQUENCE [LARGE SCALE GENOMIC DNA]</scope>
    <source>
        <strain evidence="10 11">KACC14197</strain>
    </source>
</reference>
<dbReference type="PANTHER" id="PTHR35789:SF1">
    <property type="entry name" value="SPORE GERMINATION PROTEIN B3"/>
    <property type="match status" value="1"/>
</dbReference>
<dbReference type="RefSeq" id="WP_341419151.1">
    <property type="nucleotide sequence ID" value="NZ_JBBPCC010000025.1"/>
</dbReference>
<feature type="domain" description="Spore germination GerAC-like C-terminal" evidence="8">
    <location>
        <begin position="205"/>
        <end position="362"/>
    </location>
</feature>
<evidence type="ECO:0000256" key="7">
    <source>
        <dbReference type="ARBA" id="ARBA00023288"/>
    </source>
</evidence>
<dbReference type="InterPro" id="IPR046953">
    <property type="entry name" value="Spore_GerAC-like_C"/>
</dbReference>
<accession>A0ABU9DVC1</accession>
<dbReference type="NCBIfam" id="TIGR02887">
    <property type="entry name" value="spore_ger_x_C"/>
    <property type="match status" value="1"/>
</dbReference>
<evidence type="ECO:0000256" key="2">
    <source>
        <dbReference type="ARBA" id="ARBA00007886"/>
    </source>
</evidence>
<feature type="domain" description="Spore germination protein N-terminal" evidence="9">
    <location>
        <begin position="22"/>
        <end position="193"/>
    </location>
</feature>
<evidence type="ECO:0000256" key="5">
    <source>
        <dbReference type="ARBA" id="ARBA00023136"/>
    </source>
</evidence>
<dbReference type="InterPro" id="IPR038501">
    <property type="entry name" value="Spore_GerAC_C_sf"/>
</dbReference>
<evidence type="ECO:0000259" key="8">
    <source>
        <dbReference type="Pfam" id="PF05504"/>
    </source>
</evidence>